<dbReference type="GO" id="GO:0004860">
    <property type="term" value="F:protein kinase inhibitor activity"/>
    <property type="evidence" value="ECO:0007669"/>
    <property type="project" value="UniProtKB-KW"/>
</dbReference>
<reference evidence="4" key="1">
    <citation type="submission" date="2014-07" db="EMBL/GenBank/DDBJ databases">
        <title>Identification of a novel salt tolerance gene in wild soybean by whole-genome sequencing.</title>
        <authorList>
            <person name="Lam H.-M."/>
            <person name="Qi X."/>
            <person name="Li M.-W."/>
            <person name="Liu X."/>
            <person name="Xie M."/>
            <person name="Ni M."/>
            <person name="Xu X."/>
        </authorList>
    </citation>
    <scope>NUCLEOTIDE SEQUENCE [LARGE SCALE GENOMIC DNA]</scope>
    <source>
        <tissue evidence="4">Root</tissue>
    </source>
</reference>
<dbReference type="EMBL" id="KN660610">
    <property type="protein sequence ID" value="KHN16219.1"/>
    <property type="molecule type" value="Genomic_DNA"/>
</dbReference>
<name>A0A0B2Q8C6_GLYSO</name>
<dbReference type="InterPro" id="IPR040389">
    <property type="entry name" value="SMR"/>
</dbReference>
<evidence type="ECO:0000256" key="2">
    <source>
        <dbReference type="ARBA" id="ARBA00023306"/>
    </source>
</evidence>
<dbReference type="EMBL" id="QZWG01000018">
    <property type="protein sequence ID" value="RZB52511.1"/>
    <property type="molecule type" value="Genomic_DNA"/>
</dbReference>
<feature type="compositionally biased region" description="Polar residues" evidence="3">
    <location>
        <begin position="158"/>
        <end position="169"/>
    </location>
</feature>
<feature type="region of interest" description="Disordered" evidence="3">
    <location>
        <begin position="158"/>
        <end position="178"/>
    </location>
</feature>
<dbReference type="PANTHER" id="PTHR33142">
    <property type="entry name" value="CYCLIN-DEPENDENT PROTEIN KINASE INHIBITOR SMR13"/>
    <property type="match status" value="1"/>
</dbReference>
<dbReference type="AlphaFoldDB" id="A0A0B2Q8C6"/>
<dbReference type="Proteomes" id="UP000053555">
    <property type="component" value="Unassembled WGS sequence"/>
</dbReference>
<protein>
    <submittedName>
        <fullName evidence="4">Uncharacterized protein</fullName>
    </submittedName>
</protein>
<dbReference type="Proteomes" id="UP000289340">
    <property type="component" value="Chromosome 18"/>
</dbReference>
<sequence length="178" mass="20699">MSNKEFFLLTKDDKEDLSNFEIVKRPMLEFQSENCNETLSSSSNSHHSQKEEKKSNHQQIIEECQQQICRITKADSESSTSKLKEEDDEEEQEQEDGFKTPTSLDHKIPLPLQCPPAPRKTQPSLKRKASYYNNHCNYCRHPLDLSKEVFELLFPTQHSNPLSASQQNTKKVRSQENK</sequence>
<evidence type="ECO:0000256" key="3">
    <source>
        <dbReference type="SAM" id="MobiDB-lite"/>
    </source>
</evidence>
<accession>A0A0B2Q8C6</accession>
<dbReference type="PANTHER" id="PTHR33142:SF65">
    <property type="entry name" value="CYCLIN-DEPENDENT PROTEIN KINASE INHIBITOR SMR2-LIKE"/>
    <property type="match status" value="1"/>
</dbReference>
<gene>
    <name evidence="5" type="ORF">D0Y65_048827</name>
    <name evidence="4" type="ORF">glysoja_032131</name>
</gene>
<evidence type="ECO:0000256" key="1">
    <source>
        <dbReference type="ARBA" id="ARBA00023013"/>
    </source>
</evidence>
<reference evidence="5 6" key="2">
    <citation type="submission" date="2018-09" db="EMBL/GenBank/DDBJ databases">
        <title>A high-quality reference genome of wild soybean provides a powerful tool to mine soybean genomes.</title>
        <authorList>
            <person name="Xie M."/>
            <person name="Chung C.Y.L."/>
            <person name="Li M.-W."/>
            <person name="Wong F.-L."/>
            <person name="Chan T.-F."/>
            <person name="Lam H.-M."/>
        </authorList>
    </citation>
    <scope>NUCLEOTIDE SEQUENCE [LARGE SCALE GENOMIC DNA]</scope>
    <source>
        <strain evidence="6">cv. W05</strain>
        <tissue evidence="5">Hypocotyl of etiolated seedlings</tissue>
    </source>
</reference>
<feature type="region of interest" description="Disordered" evidence="3">
    <location>
        <begin position="34"/>
        <end position="59"/>
    </location>
</feature>
<organism evidence="4">
    <name type="scientific">Glycine soja</name>
    <name type="common">Wild soybean</name>
    <dbReference type="NCBI Taxonomy" id="3848"/>
    <lineage>
        <taxon>Eukaryota</taxon>
        <taxon>Viridiplantae</taxon>
        <taxon>Streptophyta</taxon>
        <taxon>Embryophyta</taxon>
        <taxon>Tracheophyta</taxon>
        <taxon>Spermatophyta</taxon>
        <taxon>Magnoliopsida</taxon>
        <taxon>eudicotyledons</taxon>
        <taxon>Gunneridae</taxon>
        <taxon>Pentapetalae</taxon>
        <taxon>rosids</taxon>
        <taxon>fabids</taxon>
        <taxon>Fabales</taxon>
        <taxon>Fabaceae</taxon>
        <taxon>Papilionoideae</taxon>
        <taxon>50 kb inversion clade</taxon>
        <taxon>NPAAA clade</taxon>
        <taxon>indigoferoid/millettioid clade</taxon>
        <taxon>Phaseoleae</taxon>
        <taxon>Glycine</taxon>
        <taxon>Glycine subgen. Soja</taxon>
    </lineage>
</organism>
<keyword evidence="2" id="KW-0131">Cell cycle</keyword>
<keyword evidence="1" id="KW-0649">Protein kinase inhibitor</keyword>
<proteinExistence type="predicted"/>
<dbReference type="GO" id="GO:0032875">
    <property type="term" value="P:regulation of DNA endoreduplication"/>
    <property type="evidence" value="ECO:0007669"/>
    <property type="project" value="InterPro"/>
</dbReference>
<evidence type="ECO:0000313" key="5">
    <source>
        <dbReference type="EMBL" id="RZB52511.1"/>
    </source>
</evidence>
<dbReference type="GO" id="GO:0005634">
    <property type="term" value="C:nucleus"/>
    <property type="evidence" value="ECO:0007669"/>
    <property type="project" value="TreeGrafter"/>
</dbReference>
<feature type="compositionally biased region" description="Low complexity" evidence="3">
    <location>
        <begin position="34"/>
        <end position="46"/>
    </location>
</feature>
<feature type="region of interest" description="Disordered" evidence="3">
    <location>
        <begin position="72"/>
        <end position="126"/>
    </location>
</feature>
<keyword evidence="6" id="KW-1185">Reference proteome</keyword>
<feature type="compositionally biased region" description="Acidic residues" evidence="3">
    <location>
        <begin position="86"/>
        <end position="95"/>
    </location>
</feature>
<evidence type="ECO:0000313" key="6">
    <source>
        <dbReference type="Proteomes" id="UP000289340"/>
    </source>
</evidence>
<evidence type="ECO:0000313" key="4">
    <source>
        <dbReference type="EMBL" id="KHN16219.1"/>
    </source>
</evidence>